<accession>A0ABW3QD52</accession>
<protein>
    <recommendedName>
        <fullName evidence="5">VWA domain-containing protein</fullName>
    </recommendedName>
</protein>
<keyword evidence="4" id="KW-1185">Reference proteome</keyword>
<proteinExistence type="predicted"/>
<gene>
    <name evidence="3" type="ORF">ACFQ4C_24470</name>
</gene>
<dbReference type="EMBL" id="JBHTLP010000021">
    <property type="protein sequence ID" value="MFD1144304.1"/>
    <property type="molecule type" value="Genomic_DNA"/>
</dbReference>
<feature type="transmembrane region" description="Helical" evidence="2">
    <location>
        <begin position="43"/>
        <end position="62"/>
    </location>
</feature>
<sequence>MREPNDKLLHEWVRQTLDAHQPNYDPAGWEHLRPRLRRRRFRPWLLLALLVLLIGGLGIWFGQDAAPNRTAITASPLRVPKNDASPTDKTTDFPEPVRQKAVSPSRGPQTEALSRNAGPAAEFAPFVVFDETYVESRPILPPADWWQKPAVLPIRVAPVPEILIQEQMLKSLVGTDSTTYRVLTRNRQKWPNAVVVCDFTTSMTPYSTQLYAWLKRNAQHSAIKGTVLFTDCDSLGRETRPGGPAGQLFVTTEPDPARALPTFLAAYRNTLRNANEAENDVEALLFAQKRFPNADHLILIADIDNPVKDLALLDQVTKPVHVILCGRDWDSTQAFHPDFYTIARRTNGSLHTLEDDLDPSRLQPDTWVRIDNRYYRYHRGKDQFVLTRFRHRPKRLMGFFWR</sequence>
<dbReference type="RefSeq" id="WP_265988876.1">
    <property type="nucleotide sequence ID" value="NZ_CP110973.1"/>
</dbReference>
<organism evidence="3 4">
    <name type="scientific">Larkinella insperata</name>
    <dbReference type="NCBI Taxonomy" id="332158"/>
    <lineage>
        <taxon>Bacteria</taxon>
        <taxon>Pseudomonadati</taxon>
        <taxon>Bacteroidota</taxon>
        <taxon>Cytophagia</taxon>
        <taxon>Cytophagales</taxon>
        <taxon>Spirosomataceae</taxon>
        <taxon>Larkinella</taxon>
    </lineage>
</organism>
<name>A0ABW3QD52_9BACT</name>
<keyword evidence="2" id="KW-0812">Transmembrane</keyword>
<evidence type="ECO:0000313" key="3">
    <source>
        <dbReference type="EMBL" id="MFD1144304.1"/>
    </source>
</evidence>
<reference evidence="4" key="1">
    <citation type="journal article" date="2019" name="Int. J. Syst. Evol. Microbiol.">
        <title>The Global Catalogue of Microorganisms (GCM) 10K type strain sequencing project: providing services to taxonomists for standard genome sequencing and annotation.</title>
        <authorList>
            <consortium name="The Broad Institute Genomics Platform"/>
            <consortium name="The Broad Institute Genome Sequencing Center for Infectious Disease"/>
            <person name="Wu L."/>
            <person name="Ma J."/>
        </authorList>
    </citation>
    <scope>NUCLEOTIDE SEQUENCE [LARGE SCALE GENOMIC DNA]</scope>
    <source>
        <strain evidence="4">CCUG 55608</strain>
    </source>
</reference>
<feature type="region of interest" description="Disordered" evidence="1">
    <location>
        <begin position="76"/>
        <end position="116"/>
    </location>
</feature>
<keyword evidence="2" id="KW-0472">Membrane</keyword>
<feature type="compositionally biased region" description="Basic and acidic residues" evidence="1">
    <location>
        <begin position="89"/>
        <end position="98"/>
    </location>
</feature>
<evidence type="ECO:0000256" key="1">
    <source>
        <dbReference type="SAM" id="MobiDB-lite"/>
    </source>
</evidence>
<keyword evidence="2" id="KW-1133">Transmembrane helix</keyword>
<dbReference type="Proteomes" id="UP001597116">
    <property type="component" value="Unassembled WGS sequence"/>
</dbReference>
<evidence type="ECO:0000313" key="4">
    <source>
        <dbReference type="Proteomes" id="UP001597116"/>
    </source>
</evidence>
<comment type="caution">
    <text evidence="3">The sequence shown here is derived from an EMBL/GenBank/DDBJ whole genome shotgun (WGS) entry which is preliminary data.</text>
</comment>
<evidence type="ECO:0008006" key="5">
    <source>
        <dbReference type="Google" id="ProtNLM"/>
    </source>
</evidence>
<evidence type="ECO:0000256" key="2">
    <source>
        <dbReference type="SAM" id="Phobius"/>
    </source>
</evidence>